<evidence type="ECO:0000313" key="2">
    <source>
        <dbReference type="EMBL" id="KAL2347482.1"/>
    </source>
</evidence>
<dbReference type="SUPFAM" id="SSF52058">
    <property type="entry name" value="L domain-like"/>
    <property type="match status" value="1"/>
</dbReference>
<keyword evidence="3" id="KW-1185">Reference proteome</keyword>
<proteinExistence type="predicted"/>
<accession>A0ABD1NH80</accession>
<name>A0ABD1NH80_9FABA</name>
<comment type="caution">
    <text evidence="2">The sequence shown here is derived from an EMBL/GenBank/DDBJ whole genome shotgun (WGS) entry which is preliminary data.</text>
</comment>
<dbReference type="EMBL" id="JBGMDY010000001">
    <property type="protein sequence ID" value="KAL2347482.1"/>
    <property type="molecule type" value="Genomic_DNA"/>
</dbReference>
<evidence type="ECO:0000313" key="3">
    <source>
        <dbReference type="Proteomes" id="UP001603857"/>
    </source>
</evidence>
<reference evidence="2 3" key="1">
    <citation type="submission" date="2024-08" db="EMBL/GenBank/DDBJ databases">
        <title>Insights into the chromosomal genome structure of Flemingia macrophylla.</title>
        <authorList>
            <person name="Ding Y."/>
            <person name="Zhao Y."/>
            <person name="Bi W."/>
            <person name="Wu M."/>
            <person name="Zhao G."/>
            <person name="Gong Y."/>
            <person name="Li W."/>
            <person name="Zhang P."/>
        </authorList>
    </citation>
    <scope>NUCLEOTIDE SEQUENCE [LARGE SCALE GENOMIC DNA]</scope>
    <source>
        <strain evidence="2">DYQJB</strain>
        <tissue evidence="2">Leaf</tissue>
    </source>
</reference>
<dbReference type="Gene3D" id="3.80.10.10">
    <property type="entry name" value="Ribonuclease Inhibitor"/>
    <property type="match status" value="1"/>
</dbReference>
<dbReference type="AlphaFoldDB" id="A0ABD1NH80"/>
<evidence type="ECO:0000256" key="1">
    <source>
        <dbReference type="SAM" id="Coils"/>
    </source>
</evidence>
<organism evidence="2 3">
    <name type="scientific">Flemingia macrophylla</name>
    <dbReference type="NCBI Taxonomy" id="520843"/>
    <lineage>
        <taxon>Eukaryota</taxon>
        <taxon>Viridiplantae</taxon>
        <taxon>Streptophyta</taxon>
        <taxon>Embryophyta</taxon>
        <taxon>Tracheophyta</taxon>
        <taxon>Spermatophyta</taxon>
        <taxon>Magnoliopsida</taxon>
        <taxon>eudicotyledons</taxon>
        <taxon>Gunneridae</taxon>
        <taxon>Pentapetalae</taxon>
        <taxon>rosids</taxon>
        <taxon>fabids</taxon>
        <taxon>Fabales</taxon>
        <taxon>Fabaceae</taxon>
        <taxon>Papilionoideae</taxon>
        <taxon>50 kb inversion clade</taxon>
        <taxon>NPAAA clade</taxon>
        <taxon>indigoferoid/millettioid clade</taxon>
        <taxon>Phaseoleae</taxon>
        <taxon>Flemingia</taxon>
    </lineage>
</organism>
<keyword evidence="1" id="KW-0175">Coiled coil</keyword>
<sequence>MPVFALTKEKLEKWQDKDKLESYSTISLQHCDVTDIINEFHEGIDSFTVRIFHLDNKDPHLRIPEGIFTRMKELRGLTLTDIHLSPLPSSIKCLTKLRMLCLERCTLGKKLSYLGELKELRNECRRLLQQRQASDSQLAESPSSQEHLACLPTF</sequence>
<protein>
    <submittedName>
        <fullName evidence="2">Uncharacterized protein</fullName>
    </submittedName>
</protein>
<dbReference type="InterPro" id="IPR032675">
    <property type="entry name" value="LRR_dom_sf"/>
</dbReference>
<feature type="coiled-coil region" evidence="1">
    <location>
        <begin position="110"/>
        <end position="137"/>
    </location>
</feature>
<dbReference type="Proteomes" id="UP001603857">
    <property type="component" value="Unassembled WGS sequence"/>
</dbReference>
<gene>
    <name evidence="2" type="ORF">Fmac_001482</name>
</gene>